<keyword evidence="2" id="KW-1185">Reference proteome</keyword>
<dbReference type="RefSeq" id="WP_199040180.1">
    <property type="nucleotide sequence ID" value="NZ_JAELXS010000009.1"/>
</dbReference>
<reference evidence="2" key="1">
    <citation type="submission" date="2020-12" db="EMBL/GenBank/DDBJ databases">
        <title>Hymenobacter sp.</title>
        <authorList>
            <person name="Kim M.K."/>
        </authorList>
    </citation>
    <scope>NUCLEOTIDE SEQUENCE [LARGE SCALE GENOMIC DNA]</scope>
    <source>
        <strain evidence="2">BT553</strain>
    </source>
</reference>
<evidence type="ECO:0000313" key="1">
    <source>
        <dbReference type="EMBL" id="MBJ6123205.1"/>
    </source>
</evidence>
<proteinExistence type="predicted"/>
<evidence type="ECO:0000313" key="2">
    <source>
        <dbReference type="Proteomes" id="UP000640426"/>
    </source>
</evidence>
<dbReference type="Proteomes" id="UP000640426">
    <property type="component" value="Unassembled WGS sequence"/>
</dbReference>
<dbReference type="EMBL" id="JAELXS010000009">
    <property type="protein sequence ID" value="MBJ6123205.1"/>
    <property type="molecule type" value="Genomic_DNA"/>
</dbReference>
<organism evidence="1 2">
    <name type="scientific">Sphingomonas mollis</name>
    <dbReference type="NCBI Taxonomy" id="2795726"/>
    <lineage>
        <taxon>Bacteria</taxon>
        <taxon>Pseudomonadati</taxon>
        <taxon>Pseudomonadota</taxon>
        <taxon>Alphaproteobacteria</taxon>
        <taxon>Sphingomonadales</taxon>
        <taxon>Sphingomonadaceae</taxon>
        <taxon>Sphingomonas</taxon>
    </lineage>
</organism>
<gene>
    <name evidence="1" type="ORF">JAO74_15535</name>
</gene>
<sequence>MTTIAPAAAYKIATRLTGLEQEIDLAARSSARLPADLLDELARAGASPIAAQRVLDAAAETFAALIAARGKIARTHGLLLAYAKEEGLTEAFGDQFECHEFVTGLGEQAKSDVIRLAA</sequence>
<comment type="caution">
    <text evidence="1">The sequence shown here is derived from an EMBL/GenBank/DDBJ whole genome shotgun (WGS) entry which is preliminary data.</text>
</comment>
<protein>
    <submittedName>
        <fullName evidence="1">Uncharacterized protein</fullName>
    </submittedName>
</protein>
<name>A0ABS0XT13_9SPHN</name>
<accession>A0ABS0XT13</accession>